<reference evidence="2" key="1">
    <citation type="journal article" date="2023" name="Insect Mol. Biol.">
        <title>Genome sequencing provides insights into the evolution of gene families encoding plant cell wall-degrading enzymes in longhorned beetles.</title>
        <authorList>
            <person name="Shin N.R."/>
            <person name="Okamura Y."/>
            <person name="Kirsch R."/>
            <person name="Pauchet Y."/>
        </authorList>
    </citation>
    <scope>NUCLEOTIDE SEQUENCE</scope>
    <source>
        <strain evidence="2">RBIC_L_NR</strain>
    </source>
</reference>
<dbReference type="InterPro" id="IPR050863">
    <property type="entry name" value="CenT-Element_Derived"/>
</dbReference>
<dbReference type="Pfam" id="PF03184">
    <property type="entry name" value="DDE_1"/>
    <property type="match status" value="1"/>
</dbReference>
<dbReference type="AlphaFoldDB" id="A0AAV8X110"/>
<dbReference type="InterPro" id="IPR004875">
    <property type="entry name" value="DDE_SF_endonuclease_dom"/>
</dbReference>
<dbReference type="EMBL" id="JANEYF010004090">
    <property type="protein sequence ID" value="KAJ8932211.1"/>
    <property type="molecule type" value="Genomic_DNA"/>
</dbReference>
<dbReference type="PANTHER" id="PTHR19303:SF74">
    <property type="entry name" value="POGO TRANSPOSABLE ELEMENT WITH KRAB DOMAIN"/>
    <property type="match status" value="1"/>
</dbReference>
<evidence type="ECO:0000259" key="1">
    <source>
        <dbReference type="Pfam" id="PF03184"/>
    </source>
</evidence>
<evidence type="ECO:0000313" key="2">
    <source>
        <dbReference type="EMBL" id="KAJ8932211.1"/>
    </source>
</evidence>
<gene>
    <name evidence="2" type="ORF">NQ314_014831</name>
</gene>
<name>A0AAV8X110_9CUCU</name>
<sequence>MGPKLEKHVEIMPFLGAHYRIFNGYSNWLNVDFQLKKEELISTVQKIVLVEKIKTPFKNGKPGQKWYKSFLRRHPQVSARTAESINKSRAKITKEYIKSWFQELQNFLQEKGASGILISPSRIFNADESGFSFCPKTGKVLSPKGYRNLFEIKKGNEEDLITVLVTFTADGRLCPPCIVYPYVKPPRAVAESMPPKWILGKSDSGWMKSDSTGIVHMSVELSKFCDDNDIILYALPPNSTHIMQPADVGLFKPLKEYWRQAVRNWQNDHEGKSVTKIEFATVLEEALNNQNIPNHIRNAFRRCGLFPYNPDAVDYTKCVQNTLEQIQLIENMEQEALNSDDFKTTYEYFGTS</sequence>
<protein>
    <recommendedName>
        <fullName evidence="1">DDE-1 domain-containing protein</fullName>
    </recommendedName>
</protein>
<feature type="domain" description="DDE-1" evidence="1">
    <location>
        <begin position="216"/>
        <end position="280"/>
    </location>
</feature>
<dbReference type="PANTHER" id="PTHR19303">
    <property type="entry name" value="TRANSPOSON"/>
    <property type="match status" value="1"/>
</dbReference>
<organism evidence="2 3">
    <name type="scientific">Rhamnusium bicolor</name>
    <dbReference type="NCBI Taxonomy" id="1586634"/>
    <lineage>
        <taxon>Eukaryota</taxon>
        <taxon>Metazoa</taxon>
        <taxon>Ecdysozoa</taxon>
        <taxon>Arthropoda</taxon>
        <taxon>Hexapoda</taxon>
        <taxon>Insecta</taxon>
        <taxon>Pterygota</taxon>
        <taxon>Neoptera</taxon>
        <taxon>Endopterygota</taxon>
        <taxon>Coleoptera</taxon>
        <taxon>Polyphaga</taxon>
        <taxon>Cucujiformia</taxon>
        <taxon>Chrysomeloidea</taxon>
        <taxon>Cerambycidae</taxon>
        <taxon>Lepturinae</taxon>
        <taxon>Rhagiini</taxon>
        <taxon>Rhamnusium</taxon>
    </lineage>
</organism>
<evidence type="ECO:0000313" key="3">
    <source>
        <dbReference type="Proteomes" id="UP001162156"/>
    </source>
</evidence>
<accession>A0AAV8X110</accession>
<dbReference type="GO" id="GO:0003677">
    <property type="term" value="F:DNA binding"/>
    <property type="evidence" value="ECO:0007669"/>
    <property type="project" value="TreeGrafter"/>
</dbReference>
<comment type="caution">
    <text evidence="2">The sequence shown here is derived from an EMBL/GenBank/DDBJ whole genome shotgun (WGS) entry which is preliminary data.</text>
</comment>
<proteinExistence type="predicted"/>
<dbReference type="GO" id="GO:0005634">
    <property type="term" value="C:nucleus"/>
    <property type="evidence" value="ECO:0007669"/>
    <property type="project" value="TreeGrafter"/>
</dbReference>
<dbReference type="Proteomes" id="UP001162156">
    <property type="component" value="Unassembled WGS sequence"/>
</dbReference>
<keyword evidence="3" id="KW-1185">Reference proteome</keyword>